<keyword evidence="1" id="KW-0732">Signal</keyword>
<feature type="chain" id="PRO_5047011786" description="AB hydrolase-1 domain-containing protein" evidence="1">
    <location>
        <begin position="18"/>
        <end position="416"/>
    </location>
</feature>
<gene>
    <name evidence="2" type="ORF">Plec18167_003980</name>
</gene>
<feature type="signal peptide" evidence="1">
    <location>
        <begin position="1"/>
        <end position="17"/>
    </location>
</feature>
<dbReference type="EMBL" id="JAVDPF010000010">
    <property type="protein sequence ID" value="KAL1879523.1"/>
    <property type="molecule type" value="Genomic_DNA"/>
</dbReference>
<evidence type="ECO:0000256" key="1">
    <source>
        <dbReference type="SAM" id="SignalP"/>
    </source>
</evidence>
<dbReference type="Gene3D" id="3.40.50.1820">
    <property type="entry name" value="alpha/beta hydrolase"/>
    <property type="match status" value="1"/>
</dbReference>
<dbReference type="Proteomes" id="UP001583193">
    <property type="component" value="Unassembled WGS sequence"/>
</dbReference>
<proteinExistence type="predicted"/>
<accession>A0ABR3XVD3</accession>
<name>A0ABR3XVD3_9EURO</name>
<reference evidence="2 3" key="1">
    <citation type="journal article" date="2024" name="IMA Fungus">
        <title>IMA Genome - F19 : A genome assembly and annotation guide to empower mycologists, including annotated draft genome sequences of Ceratocystis pirilliformis, Diaporthe australafricana, Fusarium ophioides, Paecilomyces lecythidis, and Sporothrix stenoceras.</title>
        <authorList>
            <person name="Aylward J."/>
            <person name="Wilson A.M."/>
            <person name="Visagie C.M."/>
            <person name="Spraker J."/>
            <person name="Barnes I."/>
            <person name="Buitendag C."/>
            <person name="Ceriani C."/>
            <person name="Del Mar Angel L."/>
            <person name="du Plessis D."/>
            <person name="Fuchs T."/>
            <person name="Gasser K."/>
            <person name="Kramer D."/>
            <person name="Li W."/>
            <person name="Munsamy K."/>
            <person name="Piso A."/>
            <person name="Price J.L."/>
            <person name="Sonnekus B."/>
            <person name="Thomas C."/>
            <person name="van der Nest A."/>
            <person name="van Dijk A."/>
            <person name="van Heerden A."/>
            <person name="van Vuuren N."/>
            <person name="Yilmaz N."/>
            <person name="Duong T.A."/>
            <person name="van der Merwe N.A."/>
            <person name="Wingfield M.J."/>
            <person name="Wingfield B.D."/>
        </authorList>
    </citation>
    <scope>NUCLEOTIDE SEQUENCE [LARGE SCALE GENOMIC DNA]</scope>
    <source>
        <strain evidence="2 3">CMW 18167</strain>
    </source>
</reference>
<evidence type="ECO:0000313" key="3">
    <source>
        <dbReference type="Proteomes" id="UP001583193"/>
    </source>
</evidence>
<organism evidence="2 3">
    <name type="scientific">Paecilomyces lecythidis</name>
    <dbReference type="NCBI Taxonomy" id="3004212"/>
    <lineage>
        <taxon>Eukaryota</taxon>
        <taxon>Fungi</taxon>
        <taxon>Dikarya</taxon>
        <taxon>Ascomycota</taxon>
        <taxon>Pezizomycotina</taxon>
        <taxon>Eurotiomycetes</taxon>
        <taxon>Eurotiomycetidae</taxon>
        <taxon>Eurotiales</taxon>
        <taxon>Thermoascaceae</taxon>
        <taxon>Paecilomyces</taxon>
    </lineage>
</organism>
<keyword evidence="3" id="KW-1185">Reference proteome</keyword>
<comment type="caution">
    <text evidence="2">The sequence shown here is derived from an EMBL/GenBank/DDBJ whole genome shotgun (WGS) entry which is preliminary data.</text>
</comment>
<dbReference type="SUPFAM" id="SSF53474">
    <property type="entry name" value="alpha/beta-Hydrolases"/>
    <property type="match status" value="1"/>
</dbReference>
<evidence type="ECO:0008006" key="4">
    <source>
        <dbReference type="Google" id="ProtNLM"/>
    </source>
</evidence>
<sequence length="416" mass="45536">MNVVYIAAALLLGSAAAKTCINQTIPVNVTARIGLFDESVIPQNGIETVTFTQNLTRRGVNFTDTVLLGYETISGTYNISTQFCSPNKPSRDDDKKLVQVLTHGIAFDKTYWDLAFDAYNYSYVDVATDDYGFYTLSYDRLGIGQSSHGPPLEVQLRLEVEALHALTSMLHEGSFPGVDEEFECIVHVGHSFGSLQTLLLTALYPNISDAVVLTGFSSNATYLDIWTSGCDFQSAKDNQPSRLGSYLWGVTLESVAAQTPFEDLFAGINIETARESYNYPPGYLVPGNRNSLQFGFLTGGYFDPSILPYADNIKQPTTAGELLTLRSAPAESTFSGPVMVLTGEFDVPFCGGNCLNTGDPRVAAIPDTVREVFTNVDDDDFFSYIQPNTGHGINMHYNSTGAYRVIGEWLRSMGSR</sequence>
<protein>
    <recommendedName>
        <fullName evidence="4">AB hydrolase-1 domain-containing protein</fullName>
    </recommendedName>
</protein>
<dbReference type="InterPro" id="IPR029058">
    <property type="entry name" value="AB_hydrolase_fold"/>
</dbReference>
<evidence type="ECO:0000313" key="2">
    <source>
        <dbReference type="EMBL" id="KAL1879523.1"/>
    </source>
</evidence>